<evidence type="ECO:0000256" key="8">
    <source>
        <dbReference type="ARBA" id="ARBA00048679"/>
    </source>
</evidence>
<dbReference type="PROSITE" id="PS00108">
    <property type="entry name" value="PROTEIN_KINASE_ST"/>
    <property type="match status" value="1"/>
</dbReference>
<dbReference type="Proteomes" id="UP000789706">
    <property type="component" value="Unassembled WGS sequence"/>
</dbReference>
<evidence type="ECO:0000256" key="10">
    <source>
        <dbReference type="SAM" id="MobiDB-lite"/>
    </source>
</evidence>
<dbReference type="OrthoDB" id="68483at2759"/>
<feature type="compositionally biased region" description="Polar residues" evidence="10">
    <location>
        <begin position="783"/>
        <end position="792"/>
    </location>
</feature>
<evidence type="ECO:0000256" key="5">
    <source>
        <dbReference type="ARBA" id="ARBA00022777"/>
    </source>
</evidence>
<feature type="compositionally biased region" description="Polar residues" evidence="10">
    <location>
        <begin position="699"/>
        <end position="716"/>
    </location>
</feature>
<feature type="region of interest" description="Disordered" evidence="10">
    <location>
        <begin position="87"/>
        <end position="145"/>
    </location>
</feature>
<dbReference type="GO" id="GO:0004674">
    <property type="term" value="F:protein serine/threonine kinase activity"/>
    <property type="evidence" value="ECO:0007669"/>
    <property type="project" value="UniProtKB-KW"/>
</dbReference>
<dbReference type="FunFam" id="3.30.200.20:FF:000206">
    <property type="entry name" value="Serine/threonine-protein kinase Ssp1"/>
    <property type="match status" value="1"/>
</dbReference>
<dbReference type="CDD" id="cd14008">
    <property type="entry name" value="STKc_LKB1_CaMKK"/>
    <property type="match status" value="1"/>
</dbReference>
<comment type="caution">
    <text evidence="12">The sequence shown here is derived from an EMBL/GenBank/DDBJ whole genome shotgun (WGS) entry which is preliminary data.</text>
</comment>
<keyword evidence="6 9" id="KW-0067">ATP-binding</keyword>
<feature type="compositionally biased region" description="Basic and acidic residues" evidence="10">
    <location>
        <begin position="1"/>
        <end position="16"/>
    </location>
</feature>
<feature type="region of interest" description="Disordered" evidence="10">
    <location>
        <begin position="665"/>
        <end position="692"/>
    </location>
</feature>
<dbReference type="PROSITE" id="PS50011">
    <property type="entry name" value="PROTEIN_KINASE_DOM"/>
    <property type="match status" value="1"/>
</dbReference>
<evidence type="ECO:0000256" key="4">
    <source>
        <dbReference type="ARBA" id="ARBA00022741"/>
    </source>
</evidence>
<evidence type="ECO:0000256" key="1">
    <source>
        <dbReference type="ARBA" id="ARBA00012513"/>
    </source>
</evidence>
<evidence type="ECO:0000256" key="9">
    <source>
        <dbReference type="PROSITE-ProRule" id="PRU10141"/>
    </source>
</evidence>
<feature type="region of interest" description="Disordered" evidence="10">
    <location>
        <begin position="771"/>
        <end position="794"/>
    </location>
</feature>
<feature type="compositionally biased region" description="Basic and acidic residues" evidence="10">
    <location>
        <begin position="129"/>
        <end position="142"/>
    </location>
</feature>
<dbReference type="EMBL" id="CAJVPK010000022">
    <property type="protein sequence ID" value="CAG8434112.1"/>
    <property type="molecule type" value="Genomic_DNA"/>
</dbReference>
<protein>
    <recommendedName>
        <fullName evidence="1">non-specific serine/threonine protein kinase</fullName>
        <ecNumber evidence="1">2.7.11.1</ecNumber>
    </recommendedName>
</protein>
<feature type="region of interest" description="Disordered" evidence="10">
    <location>
        <begin position="697"/>
        <end position="716"/>
    </location>
</feature>
<proteinExistence type="predicted"/>
<dbReference type="GO" id="GO:0005524">
    <property type="term" value="F:ATP binding"/>
    <property type="evidence" value="ECO:0007669"/>
    <property type="project" value="UniProtKB-UniRule"/>
</dbReference>
<dbReference type="PROSITE" id="PS00107">
    <property type="entry name" value="PROTEIN_KINASE_ATP"/>
    <property type="match status" value="1"/>
</dbReference>
<dbReference type="Gene3D" id="1.10.510.10">
    <property type="entry name" value="Transferase(Phosphotransferase) domain 1"/>
    <property type="match status" value="1"/>
</dbReference>
<feature type="compositionally biased region" description="Low complexity" evidence="10">
    <location>
        <begin position="672"/>
        <end position="687"/>
    </location>
</feature>
<keyword evidence="5" id="KW-0418">Kinase</keyword>
<dbReference type="SMART" id="SM00220">
    <property type="entry name" value="S_TKc"/>
    <property type="match status" value="1"/>
</dbReference>
<evidence type="ECO:0000256" key="2">
    <source>
        <dbReference type="ARBA" id="ARBA00022527"/>
    </source>
</evidence>
<evidence type="ECO:0000256" key="3">
    <source>
        <dbReference type="ARBA" id="ARBA00022679"/>
    </source>
</evidence>
<dbReference type="InterPro" id="IPR011009">
    <property type="entry name" value="Kinase-like_dom_sf"/>
</dbReference>
<keyword evidence="13" id="KW-1185">Reference proteome</keyword>
<feature type="region of interest" description="Disordered" evidence="10">
    <location>
        <begin position="169"/>
        <end position="193"/>
    </location>
</feature>
<comment type="catalytic activity">
    <reaction evidence="8">
        <text>L-seryl-[protein] + ATP = O-phospho-L-seryl-[protein] + ADP + H(+)</text>
        <dbReference type="Rhea" id="RHEA:17989"/>
        <dbReference type="Rhea" id="RHEA-COMP:9863"/>
        <dbReference type="Rhea" id="RHEA-COMP:11604"/>
        <dbReference type="ChEBI" id="CHEBI:15378"/>
        <dbReference type="ChEBI" id="CHEBI:29999"/>
        <dbReference type="ChEBI" id="CHEBI:30616"/>
        <dbReference type="ChEBI" id="CHEBI:83421"/>
        <dbReference type="ChEBI" id="CHEBI:456216"/>
        <dbReference type="EC" id="2.7.11.1"/>
    </reaction>
</comment>
<feature type="compositionally biased region" description="Polar residues" evidence="10">
    <location>
        <begin position="181"/>
        <end position="193"/>
    </location>
</feature>
<dbReference type="SUPFAM" id="SSF56112">
    <property type="entry name" value="Protein kinase-like (PK-like)"/>
    <property type="match status" value="1"/>
</dbReference>
<dbReference type="InterPro" id="IPR000719">
    <property type="entry name" value="Prot_kinase_dom"/>
</dbReference>
<comment type="catalytic activity">
    <reaction evidence="7">
        <text>L-threonyl-[protein] + ATP = O-phospho-L-threonyl-[protein] + ADP + H(+)</text>
        <dbReference type="Rhea" id="RHEA:46608"/>
        <dbReference type="Rhea" id="RHEA-COMP:11060"/>
        <dbReference type="Rhea" id="RHEA-COMP:11605"/>
        <dbReference type="ChEBI" id="CHEBI:15378"/>
        <dbReference type="ChEBI" id="CHEBI:30013"/>
        <dbReference type="ChEBI" id="CHEBI:30616"/>
        <dbReference type="ChEBI" id="CHEBI:61977"/>
        <dbReference type="ChEBI" id="CHEBI:456216"/>
        <dbReference type="EC" id="2.7.11.1"/>
    </reaction>
</comment>
<organism evidence="12 13">
    <name type="scientific">Diversispora eburnea</name>
    <dbReference type="NCBI Taxonomy" id="1213867"/>
    <lineage>
        <taxon>Eukaryota</taxon>
        <taxon>Fungi</taxon>
        <taxon>Fungi incertae sedis</taxon>
        <taxon>Mucoromycota</taxon>
        <taxon>Glomeromycotina</taxon>
        <taxon>Glomeromycetes</taxon>
        <taxon>Diversisporales</taxon>
        <taxon>Diversisporaceae</taxon>
        <taxon>Diversispora</taxon>
    </lineage>
</organism>
<evidence type="ECO:0000313" key="13">
    <source>
        <dbReference type="Proteomes" id="UP000789706"/>
    </source>
</evidence>
<dbReference type="InterPro" id="IPR017441">
    <property type="entry name" value="Protein_kinase_ATP_BS"/>
</dbReference>
<reference evidence="12" key="1">
    <citation type="submission" date="2021-06" db="EMBL/GenBank/DDBJ databases">
        <authorList>
            <person name="Kallberg Y."/>
            <person name="Tangrot J."/>
            <person name="Rosling A."/>
        </authorList>
    </citation>
    <scope>NUCLEOTIDE SEQUENCE</scope>
    <source>
        <strain evidence="12">AZ414A</strain>
    </source>
</reference>
<evidence type="ECO:0000313" key="12">
    <source>
        <dbReference type="EMBL" id="CAG8434112.1"/>
    </source>
</evidence>
<accession>A0A9N8YML0</accession>
<dbReference type="GO" id="GO:0035556">
    <property type="term" value="P:intracellular signal transduction"/>
    <property type="evidence" value="ECO:0007669"/>
    <property type="project" value="TreeGrafter"/>
</dbReference>
<dbReference type="GO" id="GO:0005737">
    <property type="term" value="C:cytoplasm"/>
    <property type="evidence" value="ECO:0007669"/>
    <property type="project" value="TreeGrafter"/>
</dbReference>
<dbReference type="AlphaFoldDB" id="A0A9N8YML0"/>
<dbReference type="EC" id="2.7.11.1" evidence="1"/>
<feature type="binding site" evidence="9">
    <location>
        <position position="323"/>
    </location>
    <ligand>
        <name>ATP</name>
        <dbReference type="ChEBI" id="CHEBI:30616"/>
    </ligand>
</feature>
<sequence length="900" mass="102704">MFPRENRENQDSKNTKIPDSASSLSYPSPTHVNLFARRASASVIPSTIRYNQTDLSTTIMNSQFNHSDNPVGFENPTIERRYLRRGIHNSSSSQSKIENNSSESSGIGEDSYQGHQGVNISSEMGNSDPEIHKRGSFKEKKFLSPSISAEKKKRLRLSFKGLRNPKHTVRSWSENDVPENNPLSQNSNQSHVTLTRHSSNLEFYKDSNHNQSSESNISIPSNPYKELNKSKSFFSFLGSNTNNNNHNRHHFEQSNKNNIFSHRHKKTPTLEVKETHKMYKDYDLATGNKIINKYMLVKELGRGVHGKVKLGQNLESGEWVAIKIVDRVTRRRLGSRNNDLTNEQKIRKEIAILKKCVHPHVVRLKEVIDDPMSRKIYLVIEYMEGGEIQWKDDHDNPIMSIDKAREIFRDVVLGLEYLHHQGIIHRDIKPANLLLTADQVVKISDFGVSHFSQRSMPDKNNPAQDMDLVKTAGSPAFFAPELCLPGDFSKDLKSVTTTSLSSKNNYSSKPLSRSNSRFMPVRTQRPPITKAIDVWALGVTLYCFIFGRCPFIADTEFELFFHVIPHQEPEFPSDRPIDDDLKDLLLKLLEKDPQKRITLELVKKHPWVIVDLPNPQKWREETDPMKYQFLTVTDEEVKSAYTIIDRLKKKIRKISMSLGNMTLDNLRRRSKSVSSTSSPGSTDSSLTHASPISIRRPESQQTLQISHQRPVSLYGSSFPETYARQKQKDFENFVVEETDPSLSSSSSSHSTIAPNSQVWDRQDVYLPRSGSRQLKMKRRSNHSHSSLNQSWVFTPDEGSDNEELMNNKIVEDKIYNNNSLTIQNDQNCKQYVNVVSSDPFGYDGLETISKDNIEIIDTIDSDDDDVGVVFGSNSSRGWNSSQQLRATHNLQNLNISVNQK</sequence>
<feature type="compositionally biased region" description="Polar residues" evidence="10">
    <location>
        <begin position="17"/>
        <end position="27"/>
    </location>
</feature>
<dbReference type="PANTHER" id="PTHR24346">
    <property type="entry name" value="MAP/MICROTUBULE AFFINITY-REGULATING KINASE"/>
    <property type="match status" value="1"/>
</dbReference>
<keyword evidence="3" id="KW-0808">Transferase</keyword>
<dbReference type="Pfam" id="PF00069">
    <property type="entry name" value="Pkinase"/>
    <property type="match status" value="2"/>
</dbReference>
<evidence type="ECO:0000256" key="7">
    <source>
        <dbReference type="ARBA" id="ARBA00047899"/>
    </source>
</evidence>
<feature type="compositionally biased region" description="Polar residues" evidence="10">
    <location>
        <begin position="113"/>
        <end position="125"/>
    </location>
</feature>
<dbReference type="PANTHER" id="PTHR24346:SF77">
    <property type="entry name" value="SERINE THREONINE PROTEIN KINASE"/>
    <property type="match status" value="1"/>
</dbReference>
<feature type="compositionally biased region" description="Low complexity" evidence="10">
    <location>
        <begin position="88"/>
        <end position="111"/>
    </location>
</feature>
<evidence type="ECO:0000259" key="11">
    <source>
        <dbReference type="PROSITE" id="PS50011"/>
    </source>
</evidence>
<name>A0A9N8YML0_9GLOM</name>
<keyword evidence="2" id="KW-0723">Serine/threonine-protein kinase</keyword>
<keyword evidence="4 9" id="KW-0547">Nucleotide-binding</keyword>
<feature type="region of interest" description="Disordered" evidence="10">
    <location>
        <begin position="1"/>
        <end position="27"/>
    </location>
</feature>
<gene>
    <name evidence="12" type="ORF">DEBURN_LOCUS655</name>
</gene>
<evidence type="ECO:0000256" key="6">
    <source>
        <dbReference type="ARBA" id="ARBA00022840"/>
    </source>
</evidence>
<dbReference type="InterPro" id="IPR008271">
    <property type="entry name" value="Ser/Thr_kinase_AS"/>
</dbReference>
<feature type="domain" description="Protein kinase" evidence="11">
    <location>
        <begin position="294"/>
        <end position="608"/>
    </location>
</feature>